<gene>
    <name evidence="5" type="ORF">GCM10011491_31740</name>
</gene>
<accession>A0A916SI44</accession>
<dbReference type="AlphaFoldDB" id="A0A916SI44"/>
<reference evidence="5" key="2">
    <citation type="submission" date="2020-09" db="EMBL/GenBank/DDBJ databases">
        <authorList>
            <person name="Sun Q."/>
            <person name="Zhou Y."/>
        </authorList>
    </citation>
    <scope>NUCLEOTIDE SEQUENCE</scope>
    <source>
        <strain evidence="5">CGMCC 1.15082</strain>
    </source>
</reference>
<dbReference type="InterPro" id="IPR018356">
    <property type="entry name" value="Tscrpt_reg_HTH_DeoR_CS"/>
</dbReference>
<dbReference type="PANTHER" id="PTHR30363:SF44">
    <property type="entry name" value="AGA OPERON TRANSCRIPTIONAL REPRESSOR-RELATED"/>
    <property type="match status" value="1"/>
</dbReference>
<evidence type="ECO:0000256" key="3">
    <source>
        <dbReference type="ARBA" id="ARBA00023163"/>
    </source>
</evidence>
<dbReference type="PANTHER" id="PTHR30363">
    <property type="entry name" value="HTH-TYPE TRANSCRIPTIONAL REGULATOR SRLR-RELATED"/>
    <property type="match status" value="1"/>
</dbReference>
<evidence type="ECO:0000313" key="6">
    <source>
        <dbReference type="Proteomes" id="UP000646478"/>
    </source>
</evidence>
<evidence type="ECO:0000259" key="4">
    <source>
        <dbReference type="PROSITE" id="PS51000"/>
    </source>
</evidence>
<dbReference type="InterPro" id="IPR036390">
    <property type="entry name" value="WH_DNA-bd_sf"/>
</dbReference>
<reference evidence="5" key="1">
    <citation type="journal article" date="2014" name="Int. J. Syst. Evol. Microbiol.">
        <title>Complete genome sequence of Corynebacterium casei LMG S-19264T (=DSM 44701T), isolated from a smear-ripened cheese.</title>
        <authorList>
            <consortium name="US DOE Joint Genome Institute (JGI-PGF)"/>
            <person name="Walter F."/>
            <person name="Albersmeier A."/>
            <person name="Kalinowski J."/>
            <person name="Ruckert C."/>
        </authorList>
    </citation>
    <scope>NUCLEOTIDE SEQUENCE</scope>
    <source>
        <strain evidence="5">CGMCC 1.15082</strain>
    </source>
</reference>
<dbReference type="PROSITE" id="PS51000">
    <property type="entry name" value="HTH_DEOR_2"/>
    <property type="match status" value="1"/>
</dbReference>
<dbReference type="EMBL" id="BMHH01000014">
    <property type="protein sequence ID" value="GGB01296.1"/>
    <property type="molecule type" value="Genomic_DNA"/>
</dbReference>
<dbReference type="SMART" id="SM00420">
    <property type="entry name" value="HTH_DEOR"/>
    <property type="match status" value="1"/>
</dbReference>
<comment type="caution">
    <text evidence="5">The sequence shown here is derived from an EMBL/GenBank/DDBJ whole genome shotgun (WGS) entry which is preliminary data.</text>
</comment>
<evidence type="ECO:0000256" key="1">
    <source>
        <dbReference type="ARBA" id="ARBA00023015"/>
    </source>
</evidence>
<dbReference type="SUPFAM" id="SSF100950">
    <property type="entry name" value="NagB/RpiA/CoA transferase-like"/>
    <property type="match status" value="1"/>
</dbReference>
<dbReference type="InterPro" id="IPR014036">
    <property type="entry name" value="DeoR-like_C"/>
</dbReference>
<dbReference type="Pfam" id="PF08220">
    <property type="entry name" value="HTH_DeoR"/>
    <property type="match status" value="1"/>
</dbReference>
<dbReference type="GO" id="GO:0003677">
    <property type="term" value="F:DNA binding"/>
    <property type="evidence" value="ECO:0007669"/>
    <property type="project" value="UniProtKB-KW"/>
</dbReference>
<protein>
    <submittedName>
        <fullName evidence="5">DeoR family transcriptional regulator</fullName>
    </submittedName>
</protein>
<dbReference type="SUPFAM" id="SSF46785">
    <property type="entry name" value="Winged helix' DNA-binding domain"/>
    <property type="match status" value="1"/>
</dbReference>
<dbReference type="Gene3D" id="1.10.10.10">
    <property type="entry name" value="Winged helix-like DNA-binding domain superfamily/Winged helix DNA-binding domain"/>
    <property type="match status" value="1"/>
</dbReference>
<keyword evidence="1" id="KW-0805">Transcription regulation</keyword>
<dbReference type="SMART" id="SM01134">
    <property type="entry name" value="DeoRC"/>
    <property type="match status" value="1"/>
</dbReference>
<dbReference type="PROSITE" id="PS00894">
    <property type="entry name" value="HTH_DEOR_1"/>
    <property type="match status" value="1"/>
</dbReference>
<dbReference type="InterPro" id="IPR037171">
    <property type="entry name" value="NagB/RpiA_transferase-like"/>
</dbReference>
<dbReference type="Proteomes" id="UP000646478">
    <property type="component" value="Unassembled WGS sequence"/>
</dbReference>
<feature type="domain" description="HTH deoR-type" evidence="4">
    <location>
        <begin position="45"/>
        <end position="100"/>
    </location>
</feature>
<keyword evidence="2" id="KW-0238">DNA-binding</keyword>
<evidence type="ECO:0000256" key="2">
    <source>
        <dbReference type="ARBA" id="ARBA00023125"/>
    </source>
</evidence>
<sequence length="300" mass="33789">MRRCEIPVTKPDRQIFVERAIVKEQVDVKEMLSDEMPSDSRHARQLTRRQLIAETVIAEGSIRIEDLTERFGVSLMTAHRDVDDLVSRGIIRKTRGIVTATPTSLIESSDLYRATRQANEKKSIAQTAVRFVETGQALILDDSTTVQQMTALLPSKVPLTVITNSLILINELKGIRDLNLISLGGQFYNWCNAFMGHITINEVRRLRADTVFLSLAAIIDDIAFHQSPETIETKRAMFESAAKRILLADHTKFERRALHRFAALEEFDAVIVDEDTPIEHLSRMRSKGINVVVAGGKQPD</sequence>
<organism evidence="5 6">
    <name type="scientific">Brucella endophytica</name>
    <dbReference type="NCBI Taxonomy" id="1963359"/>
    <lineage>
        <taxon>Bacteria</taxon>
        <taxon>Pseudomonadati</taxon>
        <taxon>Pseudomonadota</taxon>
        <taxon>Alphaproteobacteria</taxon>
        <taxon>Hyphomicrobiales</taxon>
        <taxon>Brucellaceae</taxon>
        <taxon>Brucella/Ochrobactrum group</taxon>
        <taxon>Brucella</taxon>
    </lineage>
</organism>
<keyword evidence="6" id="KW-1185">Reference proteome</keyword>
<proteinExistence type="predicted"/>
<dbReference type="GO" id="GO:0003700">
    <property type="term" value="F:DNA-binding transcription factor activity"/>
    <property type="evidence" value="ECO:0007669"/>
    <property type="project" value="InterPro"/>
</dbReference>
<dbReference type="Pfam" id="PF00455">
    <property type="entry name" value="DeoRC"/>
    <property type="match status" value="1"/>
</dbReference>
<dbReference type="InterPro" id="IPR001034">
    <property type="entry name" value="DeoR_HTH"/>
</dbReference>
<dbReference type="InterPro" id="IPR036388">
    <property type="entry name" value="WH-like_DNA-bd_sf"/>
</dbReference>
<dbReference type="InterPro" id="IPR050313">
    <property type="entry name" value="Carb_Metab_HTH_regulators"/>
</dbReference>
<name>A0A916SI44_9HYPH</name>
<evidence type="ECO:0000313" key="5">
    <source>
        <dbReference type="EMBL" id="GGB01296.1"/>
    </source>
</evidence>
<keyword evidence="3" id="KW-0804">Transcription</keyword>